<keyword evidence="2" id="KW-0812">Transmembrane</keyword>
<gene>
    <name evidence="3" type="ORF">FSB76_10185</name>
</gene>
<evidence type="ECO:0000256" key="1">
    <source>
        <dbReference type="SAM" id="MobiDB-lite"/>
    </source>
</evidence>
<keyword evidence="2" id="KW-1133">Transmembrane helix</keyword>
<organism evidence="3 4">
    <name type="scientific">Mucilaginibacter ginsenosidivorax</name>
    <dbReference type="NCBI Taxonomy" id="862126"/>
    <lineage>
        <taxon>Bacteria</taxon>
        <taxon>Pseudomonadati</taxon>
        <taxon>Bacteroidota</taxon>
        <taxon>Sphingobacteriia</taxon>
        <taxon>Sphingobacteriales</taxon>
        <taxon>Sphingobacteriaceae</taxon>
        <taxon>Mucilaginibacter</taxon>
    </lineage>
</organism>
<dbReference type="AlphaFoldDB" id="A0A5B8VX52"/>
<accession>A0A5B8VX52</accession>
<dbReference type="KEGG" id="mgk:FSB76_10185"/>
<feature type="compositionally biased region" description="Basic and acidic residues" evidence="1">
    <location>
        <begin position="1"/>
        <end position="17"/>
    </location>
</feature>
<feature type="region of interest" description="Disordered" evidence="1">
    <location>
        <begin position="1"/>
        <end position="37"/>
    </location>
</feature>
<dbReference type="RefSeq" id="WP_147053471.1">
    <property type="nucleotide sequence ID" value="NZ_CP042437.1"/>
</dbReference>
<dbReference type="EMBL" id="CP042437">
    <property type="protein sequence ID" value="QEC76294.1"/>
    <property type="molecule type" value="Genomic_DNA"/>
</dbReference>
<dbReference type="Proteomes" id="UP000321362">
    <property type="component" value="Chromosome"/>
</dbReference>
<evidence type="ECO:0000256" key="2">
    <source>
        <dbReference type="SAM" id="Phobius"/>
    </source>
</evidence>
<evidence type="ECO:0000313" key="3">
    <source>
        <dbReference type="EMBL" id="QEC76294.1"/>
    </source>
</evidence>
<proteinExistence type="predicted"/>
<sequence length="123" mass="14410">MEDWQKEQEKKEAKKAAESNLHFSGSTHQVNQDYERRKEQNEYFKAVLGKNNNISTHHSEPLNLSTSKSLEVSDFNPIVFGVIIFITVVTSFNFMLYSMLFLSSSLGLYIWYLLRKVQKRNNQ</sequence>
<evidence type="ECO:0000313" key="4">
    <source>
        <dbReference type="Proteomes" id="UP000321362"/>
    </source>
</evidence>
<feature type="transmembrane region" description="Helical" evidence="2">
    <location>
        <begin position="95"/>
        <end position="114"/>
    </location>
</feature>
<feature type="compositionally biased region" description="Polar residues" evidence="1">
    <location>
        <begin position="21"/>
        <end position="32"/>
    </location>
</feature>
<reference evidence="3 4" key="1">
    <citation type="journal article" date="2013" name="J. Microbiol.">
        <title>Mucilaginibacter ginsenosidivorax sp. nov., with ginsenoside converting activity isolated from sediment.</title>
        <authorList>
            <person name="Kim J.K."/>
            <person name="Choi T.E."/>
            <person name="Liu Q.M."/>
            <person name="Park H.Y."/>
            <person name="Yi T.H."/>
            <person name="Yoon M.H."/>
            <person name="Kim S.C."/>
            <person name="Im W.T."/>
        </authorList>
    </citation>
    <scope>NUCLEOTIDE SEQUENCE [LARGE SCALE GENOMIC DNA]</scope>
    <source>
        <strain evidence="3 4">KHI28</strain>
    </source>
</reference>
<protein>
    <submittedName>
        <fullName evidence="3">Uncharacterized protein</fullName>
    </submittedName>
</protein>
<keyword evidence="2" id="KW-0472">Membrane</keyword>
<name>A0A5B8VX52_9SPHI</name>
<keyword evidence="4" id="KW-1185">Reference proteome</keyword>